<dbReference type="SMART" id="SM00320">
    <property type="entry name" value="WD40"/>
    <property type="match status" value="4"/>
</dbReference>
<dbReference type="Proteomes" id="UP000825729">
    <property type="component" value="Unassembled WGS sequence"/>
</dbReference>
<evidence type="ECO:0000256" key="3">
    <source>
        <dbReference type="PROSITE-ProRule" id="PRU00221"/>
    </source>
</evidence>
<evidence type="ECO:0008006" key="7">
    <source>
        <dbReference type="Google" id="ProtNLM"/>
    </source>
</evidence>
<keyword evidence="2" id="KW-0677">Repeat</keyword>
<feature type="repeat" description="WD" evidence="3">
    <location>
        <begin position="148"/>
        <end position="190"/>
    </location>
</feature>
<dbReference type="GO" id="GO:0000045">
    <property type="term" value="P:autophagosome assembly"/>
    <property type="evidence" value="ECO:0007669"/>
    <property type="project" value="TreeGrafter"/>
</dbReference>
<dbReference type="Gene3D" id="2.130.10.10">
    <property type="entry name" value="YVTN repeat-like/Quinoprotein amine dehydrogenase"/>
    <property type="match status" value="1"/>
</dbReference>
<gene>
    <name evidence="5" type="ORF">H6P81_012964</name>
</gene>
<protein>
    <recommendedName>
        <fullName evidence="7">Activating molecule in BECN1-regulated autophagy protein 1</fullName>
    </recommendedName>
</protein>
<dbReference type="EMBL" id="JAINDJ010000005">
    <property type="protein sequence ID" value="KAG9446836.1"/>
    <property type="molecule type" value="Genomic_DNA"/>
</dbReference>
<evidence type="ECO:0000256" key="1">
    <source>
        <dbReference type="ARBA" id="ARBA00022574"/>
    </source>
</evidence>
<dbReference type="GO" id="GO:0080008">
    <property type="term" value="C:Cul4-RING E3 ubiquitin ligase complex"/>
    <property type="evidence" value="ECO:0007669"/>
    <property type="project" value="TreeGrafter"/>
</dbReference>
<dbReference type="GO" id="GO:1990756">
    <property type="term" value="F:ubiquitin-like ligase-substrate adaptor activity"/>
    <property type="evidence" value="ECO:0007669"/>
    <property type="project" value="TreeGrafter"/>
</dbReference>
<evidence type="ECO:0000256" key="2">
    <source>
        <dbReference type="ARBA" id="ARBA00022737"/>
    </source>
</evidence>
<dbReference type="InterPro" id="IPR052596">
    <property type="entry name" value="AMBRA1_autophagy"/>
</dbReference>
<accession>A0AAV7EGG1</accession>
<keyword evidence="6" id="KW-1185">Reference proteome</keyword>
<dbReference type="InterPro" id="IPR019775">
    <property type="entry name" value="WD40_repeat_CS"/>
</dbReference>
<dbReference type="PANTHER" id="PTHR22874">
    <property type="entry name" value="ACTIVATING MOLECULE IN BECN1-REGULATED AUTOPHAGY PROTEIN 1"/>
    <property type="match status" value="1"/>
</dbReference>
<keyword evidence="1 3" id="KW-0853">WD repeat</keyword>
<feature type="region of interest" description="Disordered" evidence="4">
    <location>
        <begin position="14"/>
        <end position="33"/>
    </location>
</feature>
<comment type="caution">
    <text evidence="5">The sequence shown here is derived from an EMBL/GenBank/DDBJ whole genome shotgun (WGS) entry which is preliminary data.</text>
</comment>
<evidence type="ECO:0000313" key="5">
    <source>
        <dbReference type="EMBL" id="KAG9446836.1"/>
    </source>
</evidence>
<dbReference type="Pfam" id="PF00400">
    <property type="entry name" value="WD40"/>
    <property type="match status" value="3"/>
</dbReference>
<dbReference type="PROSITE" id="PS50294">
    <property type="entry name" value="WD_REPEATS_REGION"/>
    <property type="match status" value="1"/>
</dbReference>
<sequence>MTQTWVDDTNLASTSASYSSSQPVTPHLPSSSATLKSGGGNVFQLLACREISPQARRSPKRLWGGASKWSRSGIRPKCAATDAKRALISWVEAESLRHLSANYCPLVPPPRSTIAAAFSPDGRTLASTHGDHTVKIIDCQTGRCLKVLSGHRRTPWVVRFHPVQPEILASGSLDHEVRLWDANTSECIGFRDFHRPIASIAFHAQGDLLAVASGHKLYIWHYNRRGETSSPTIVLKTRRSLRAVHFHPYAAPFLLTAEVNDLDSPDSPMTLATCPGYLHYPPPAVFFANVPPKVSSNQEARVPLVPFPCLFWPTFVRQYGSNTSLNDSQGMTSNNIQRTENSSGSVQAQIDSNMSSHNNDYLVSPMEMSPLMPPTSNPVLEDSTTDGLASEIETTFCDAMDTVETTGIQESGSPGIMERLDDSNGLPIAGNQSNVVASHTPIRQTSLLAEMSSTSHPLHNSNADFQMLLKSVELGQLHQFLPFGDPTCWELPFLQGWLMGQSHAGIQPLLPLSGGAQENPVAVRGNGSESLASSLMSAVRNLEPTSSSLSAGVGISQLRATGVRSASRHRSRSRLVVPTGSGEGTTFHIGNDDVDPQPAELATSLAAAAAAELPCTVKLRIWPHNIQDPCALLDAETCRLTIPHAVLCSEMGAHFSPCGRFLAACVACVLPHTEADPGIHSQAHHEVAASTSPTRHPISARQVMYELRIYSLEESTFGVVLASRAIRAAHCLTSIQFSPTSEHILLAYGRRHSSLLRSIVVDGETTIPIYTILEVYRVSDMELVRVLPSAEDEVNVACFHPLAGGGLVYGTKEGKLRIFQCGGSHGTSCASSNFFLEENMLEVQTYALEC</sequence>
<dbReference type="FunFam" id="2.130.10.10:FF:000476">
    <property type="entry name" value="Activating molecule in BECN1-regulated autophagy protein"/>
    <property type="match status" value="1"/>
</dbReference>
<dbReference type="InterPro" id="IPR036322">
    <property type="entry name" value="WD40_repeat_dom_sf"/>
</dbReference>
<dbReference type="InterPro" id="IPR015943">
    <property type="entry name" value="WD40/YVTN_repeat-like_dom_sf"/>
</dbReference>
<evidence type="ECO:0000313" key="6">
    <source>
        <dbReference type="Proteomes" id="UP000825729"/>
    </source>
</evidence>
<dbReference type="SUPFAM" id="SSF50978">
    <property type="entry name" value="WD40 repeat-like"/>
    <property type="match status" value="2"/>
</dbReference>
<dbReference type="GO" id="GO:0000423">
    <property type="term" value="P:mitophagy"/>
    <property type="evidence" value="ECO:0007669"/>
    <property type="project" value="TreeGrafter"/>
</dbReference>
<dbReference type="PROSITE" id="PS00678">
    <property type="entry name" value="WD_REPEATS_1"/>
    <property type="match status" value="1"/>
</dbReference>
<dbReference type="PANTHER" id="PTHR22874:SF1">
    <property type="entry name" value="ACTIVATING MOLECULE IN BECN1-REGULATED AUTOPHAGY PROTEIN 1"/>
    <property type="match status" value="1"/>
</dbReference>
<organism evidence="5 6">
    <name type="scientific">Aristolochia fimbriata</name>
    <name type="common">White veined hardy Dutchman's pipe vine</name>
    <dbReference type="NCBI Taxonomy" id="158543"/>
    <lineage>
        <taxon>Eukaryota</taxon>
        <taxon>Viridiplantae</taxon>
        <taxon>Streptophyta</taxon>
        <taxon>Embryophyta</taxon>
        <taxon>Tracheophyta</taxon>
        <taxon>Spermatophyta</taxon>
        <taxon>Magnoliopsida</taxon>
        <taxon>Magnoliidae</taxon>
        <taxon>Piperales</taxon>
        <taxon>Aristolochiaceae</taxon>
        <taxon>Aristolochia</taxon>
    </lineage>
</organism>
<dbReference type="PROSITE" id="PS50082">
    <property type="entry name" value="WD_REPEATS_2"/>
    <property type="match status" value="1"/>
</dbReference>
<name>A0AAV7EGG1_ARIFI</name>
<dbReference type="AlphaFoldDB" id="A0AAV7EGG1"/>
<proteinExistence type="predicted"/>
<feature type="compositionally biased region" description="Polar residues" evidence="4">
    <location>
        <begin position="22"/>
        <end position="33"/>
    </location>
</feature>
<evidence type="ECO:0000256" key="4">
    <source>
        <dbReference type="SAM" id="MobiDB-lite"/>
    </source>
</evidence>
<dbReference type="InterPro" id="IPR001680">
    <property type="entry name" value="WD40_rpt"/>
</dbReference>
<reference evidence="5 6" key="1">
    <citation type="submission" date="2021-07" db="EMBL/GenBank/DDBJ databases">
        <title>The Aristolochia fimbriata genome: insights into angiosperm evolution, floral development and chemical biosynthesis.</title>
        <authorList>
            <person name="Jiao Y."/>
        </authorList>
    </citation>
    <scope>NUCLEOTIDE SEQUENCE [LARGE SCALE GENOMIC DNA]</scope>
    <source>
        <strain evidence="5">IBCAS-2021</strain>
        <tissue evidence="5">Leaf</tissue>
    </source>
</reference>